<evidence type="ECO:0000256" key="4">
    <source>
        <dbReference type="ARBA" id="ARBA00023136"/>
    </source>
</evidence>
<evidence type="ECO:0000313" key="5">
    <source>
        <dbReference type="EMBL" id="KAK7386312.1"/>
    </source>
</evidence>
<keyword evidence="3" id="KW-1133">Transmembrane helix</keyword>
<dbReference type="EMBL" id="JAYMYS010000007">
    <property type="protein sequence ID" value="KAK7386312.1"/>
    <property type="molecule type" value="Genomic_DNA"/>
</dbReference>
<reference evidence="5 6" key="1">
    <citation type="submission" date="2024-01" db="EMBL/GenBank/DDBJ databases">
        <title>The genomes of 5 underutilized Papilionoideae crops provide insights into root nodulation and disease resistanc.</title>
        <authorList>
            <person name="Jiang F."/>
        </authorList>
    </citation>
    <scope>NUCLEOTIDE SEQUENCE [LARGE SCALE GENOMIC DNA]</scope>
    <source>
        <strain evidence="5">DUOXIRENSHENG_FW03</strain>
        <tissue evidence="5">Leaves</tissue>
    </source>
</reference>
<dbReference type="Pfam" id="PF02535">
    <property type="entry name" value="Zip"/>
    <property type="match status" value="1"/>
</dbReference>
<evidence type="ECO:0000256" key="3">
    <source>
        <dbReference type="ARBA" id="ARBA00022989"/>
    </source>
</evidence>
<dbReference type="PANTHER" id="PTHR11040">
    <property type="entry name" value="ZINC/IRON TRANSPORTER"/>
    <property type="match status" value="1"/>
</dbReference>
<evidence type="ECO:0000256" key="1">
    <source>
        <dbReference type="ARBA" id="ARBA00004141"/>
    </source>
</evidence>
<dbReference type="Proteomes" id="UP001386955">
    <property type="component" value="Unassembled WGS sequence"/>
</dbReference>
<keyword evidence="6" id="KW-1185">Reference proteome</keyword>
<sequence length="114" mass="12901">MKGSLELSNKGGRLVRVKVRVLVGVKCYRDRDTNGWKNIVFPALDPEKDLFLIIKAFVAGVILSTDFIYVLPDAFEKLTSPCLHHHPWGDFPFTEFLAMVVVIRTLIIDSLAWA</sequence>
<protein>
    <submittedName>
        <fullName evidence="5">Uncharacterized protein</fullName>
    </submittedName>
</protein>
<keyword evidence="4" id="KW-0472">Membrane</keyword>
<comment type="subcellular location">
    <subcellularLocation>
        <location evidence="1">Membrane</location>
        <topology evidence="1">Multi-pass membrane protein</topology>
    </subcellularLocation>
</comment>
<dbReference type="GO" id="GO:0005385">
    <property type="term" value="F:zinc ion transmembrane transporter activity"/>
    <property type="evidence" value="ECO:0007669"/>
    <property type="project" value="TreeGrafter"/>
</dbReference>
<dbReference type="GO" id="GO:0005886">
    <property type="term" value="C:plasma membrane"/>
    <property type="evidence" value="ECO:0007669"/>
    <property type="project" value="TreeGrafter"/>
</dbReference>
<evidence type="ECO:0000313" key="6">
    <source>
        <dbReference type="Proteomes" id="UP001386955"/>
    </source>
</evidence>
<gene>
    <name evidence="5" type="ORF">VNO78_26461</name>
</gene>
<name>A0AAN9RZQ6_PSOTE</name>
<evidence type="ECO:0000256" key="2">
    <source>
        <dbReference type="ARBA" id="ARBA00022692"/>
    </source>
</evidence>
<organism evidence="5 6">
    <name type="scientific">Psophocarpus tetragonolobus</name>
    <name type="common">Winged bean</name>
    <name type="synonym">Dolichos tetragonolobus</name>
    <dbReference type="NCBI Taxonomy" id="3891"/>
    <lineage>
        <taxon>Eukaryota</taxon>
        <taxon>Viridiplantae</taxon>
        <taxon>Streptophyta</taxon>
        <taxon>Embryophyta</taxon>
        <taxon>Tracheophyta</taxon>
        <taxon>Spermatophyta</taxon>
        <taxon>Magnoliopsida</taxon>
        <taxon>eudicotyledons</taxon>
        <taxon>Gunneridae</taxon>
        <taxon>Pentapetalae</taxon>
        <taxon>rosids</taxon>
        <taxon>fabids</taxon>
        <taxon>Fabales</taxon>
        <taxon>Fabaceae</taxon>
        <taxon>Papilionoideae</taxon>
        <taxon>50 kb inversion clade</taxon>
        <taxon>NPAAA clade</taxon>
        <taxon>indigoferoid/millettioid clade</taxon>
        <taxon>Phaseoleae</taxon>
        <taxon>Psophocarpus</taxon>
    </lineage>
</organism>
<dbReference type="AlphaFoldDB" id="A0AAN9RZQ6"/>
<comment type="caution">
    <text evidence="5">The sequence shown here is derived from an EMBL/GenBank/DDBJ whole genome shotgun (WGS) entry which is preliminary data.</text>
</comment>
<dbReference type="InterPro" id="IPR003689">
    <property type="entry name" value="ZIP"/>
</dbReference>
<dbReference type="PANTHER" id="PTHR11040:SF35">
    <property type="entry name" value="ZINC TRANSPORTER 5"/>
    <property type="match status" value="1"/>
</dbReference>
<accession>A0AAN9RZQ6</accession>
<keyword evidence="2" id="KW-0812">Transmembrane</keyword>
<proteinExistence type="predicted"/>